<dbReference type="RefSeq" id="WP_073282956.1">
    <property type="nucleotide sequence ID" value="NZ_FRCP01000006.1"/>
</dbReference>
<dbReference type="OrthoDB" id="1680906at2"/>
<evidence type="ECO:0000313" key="2">
    <source>
        <dbReference type="Proteomes" id="UP000184038"/>
    </source>
</evidence>
<evidence type="ECO:0000313" key="1">
    <source>
        <dbReference type="EMBL" id="SHM09160.1"/>
    </source>
</evidence>
<dbReference type="SUPFAM" id="SSF50814">
    <property type="entry name" value="Lipocalins"/>
    <property type="match status" value="1"/>
</dbReference>
<gene>
    <name evidence="1" type="ORF">SAMN02746066_00722</name>
</gene>
<organism evidence="1 2">
    <name type="scientific">Anaerosporobacter mobilis DSM 15930</name>
    <dbReference type="NCBI Taxonomy" id="1120996"/>
    <lineage>
        <taxon>Bacteria</taxon>
        <taxon>Bacillati</taxon>
        <taxon>Bacillota</taxon>
        <taxon>Clostridia</taxon>
        <taxon>Lachnospirales</taxon>
        <taxon>Lachnospiraceae</taxon>
        <taxon>Anaerosporobacter</taxon>
    </lineage>
</organism>
<name>A0A1M7FYV4_9FIRM</name>
<dbReference type="AlphaFoldDB" id="A0A1M7FYV4"/>
<dbReference type="Gene3D" id="2.40.128.20">
    <property type="match status" value="1"/>
</dbReference>
<proteinExistence type="predicted"/>
<dbReference type="Pfam" id="PF09148">
    <property type="entry name" value="DUF1934"/>
    <property type="match status" value="1"/>
</dbReference>
<dbReference type="STRING" id="1120996.SAMN02746066_00722"/>
<dbReference type="EMBL" id="FRCP01000006">
    <property type="protein sequence ID" value="SHM09160.1"/>
    <property type="molecule type" value="Genomic_DNA"/>
</dbReference>
<reference evidence="1 2" key="1">
    <citation type="submission" date="2016-11" db="EMBL/GenBank/DDBJ databases">
        <authorList>
            <person name="Jaros S."/>
            <person name="Januszkiewicz K."/>
            <person name="Wedrychowicz H."/>
        </authorList>
    </citation>
    <scope>NUCLEOTIDE SEQUENCE [LARGE SCALE GENOMIC DNA]</scope>
    <source>
        <strain evidence="1 2">DSM 15930</strain>
    </source>
</reference>
<protein>
    <submittedName>
        <fullName evidence="1">Uncharacterized beta-barrel protein YwiB, DUF1934 family</fullName>
    </submittedName>
</protein>
<dbReference type="InterPro" id="IPR015231">
    <property type="entry name" value="DUF1934"/>
</dbReference>
<accession>A0A1M7FYV4</accession>
<sequence>MTKDVLVAIAGLQYELESEEPIEVITAGQYFCKNEKHYVLYDEILDEMNEVCKNKIKIGTDMVEILKSGASNVHMVFELGKKNLTYYNTPFGSLLIGIDTTKIECSESEEAIELNIEYGLEVNYSHVSDCSITVKITPKKSTMKVNV</sequence>
<dbReference type="Proteomes" id="UP000184038">
    <property type="component" value="Unassembled WGS sequence"/>
</dbReference>
<dbReference type="InterPro" id="IPR012674">
    <property type="entry name" value="Calycin"/>
</dbReference>
<keyword evidence="2" id="KW-1185">Reference proteome</keyword>